<dbReference type="AlphaFoldDB" id="A0A1V6QV14"/>
<name>A0A1V6QV14_9EURO</name>
<keyword evidence="1" id="KW-0472">Membrane</keyword>
<keyword evidence="3" id="KW-1185">Reference proteome</keyword>
<evidence type="ECO:0000256" key="1">
    <source>
        <dbReference type="SAM" id="Phobius"/>
    </source>
</evidence>
<dbReference type="EMBL" id="MDYO01000035">
    <property type="protein sequence ID" value="OQD93070.1"/>
    <property type="molecule type" value="Genomic_DNA"/>
</dbReference>
<proteinExistence type="predicted"/>
<gene>
    <name evidence="2" type="ORF">PENSOL_c035G04195</name>
</gene>
<reference evidence="3" key="1">
    <citation type="journal article" date="2017" name="Nat. Microbiol.">
        <title>Global analysis of biosynthetic gene clusters reveals vast potential of secondary metabolite production in Penicillium species.</title>
        <authorList>
            <person name="Nielsen J.C."/>
            <person name="Grijseels S."/>
            <person name="Prigent S."/>
            <person name="Ji B."/>
            <person name="Dainat J."/>
            <person name="Nielsen K.F."/>
            <person name="Frisvad J.C."/>
            <person name="Workman M."/>
            <person name="Nielsen J."/>
        </authorList>
    </citation>
    <scope>NUCLEOTIDE SEQUENCE [LARGE SCALE GENOMIC DNA]</scope>
    <source>
        <strain evidence="3">IBT 29525</strain>
    </source>
</reference>
<accession>A0A1V6QV14</accession>
<dbReference type="Proteomes" id="UP000191612">
    <property type="component" value="Unassembled WGS sequence"/>
</dbReference>
<evidence type="ECO:0000313" key="2">
    <source>
        <dbReference type="EMBL" id="OQD93070.1"/>
    </source>
</evidence>
<protein>
    <submittedName>
        <fullName evidence="2">Uncharacterized protein</fullName>
    </submittedName>
</protein>
<keyword evidence="1" id="KW-0812">Transmembrane</keyword>
<comment type="caution">
    <text evidence="2">The sequence shown here is derived from an EMBL/GenBank/DDBJ whole genome shotgun (WGS) entry which is preliminary data.</text>
</comment>
<organism evidence="2 3">
    <name type="scientific">Penicillium solitum</name>
    <dbReference type="NCBI Taxonomy" id="60172"/>
    <lineage>
        <taxon>Eukaryota</taxon>
        <taxon>Fungi</taxon>
        <taxon>Dikarya</taxon>
        <taxon>Ascomycota</taxon>
        <taxon>Pezizomycotina</taxon>
        <taxon>Eurotiomycetes</taxon>
        <taxon>Eurotiomycetidae</taxon>
        <taxon>Eurotiales</taxon>
        <taxon>Aspergillaceae</taxon>
        <taxon>Penicillium</taxon>
    </lineage>
</organism>
<evidence type="ECO:0000313" key="3">
    <source>
        <dbReference type="Proteomes" id="UP000191612"/>
    </source>
</evidence>
<sequence length="101" mass="11799">MEWIDIRRDVSCCLEFVQPVQNFIYRVPQLNGVVAASEGPSLFVADFSLGSYISQKYFRYQISVTSVGRQRPRYHFLFFVGKTAMSFCPQLIIHLLRTWRA</sequence>
<feature type="transmembrane region" description="Helical" evidence="1">
    <location>
        <begin position="76"/>
        <end position="96"/>
    </location>
</feature>
<keyword evidence="1" id="KW-1133">Transmembrane helix</keyword>